<keyword evidence="2" id="KW-1185">Reference proteome</keyword>
<gene>
    <name evidence="1" type="ORF">CgunFtcFv8_016664</name>
</gene>
<reference evidence="1 2" key="1">
    <citation type="journal article" date="2023" name="Mol. Biol. Evol.">
        <title>Genomics of Secondarily Temperate Adaptation in the Only Non-Antarctic Icefish.</title>
        <authorList>
            <person name="Rivera-Colon A.G."/>
            <person name="Rayamajhi N."/>
            <person name="Minhas B.F."/>
            <person name="Madrigal G."/>
            <person name="Bilyk K.T."/>
            <person name="Yoon V."/>
            <person name="Hune M."/>
            <person name="Gregory S."/>
            <person name="Cheng C.H.C."/>
            <person name="Catchen J.M."/>
        </authorList>
    </citation>
    <scope>NUCLEOTIDE SEQUENCE [LARGE SCALE GENOMIC DNA]</scope>
    <source>
        <tissue evidence="1">White muscle</tissue>
    </source>
</reference>
<accession>A0AAN8CUG7</accession>
<evidence type="ECO:0000313" key="1">
    <source>
        <dbReference type="EMBL" id="KAK5908625.1"/>
    </source>
</evidence>
<sequence>MYPSTPPSGHHPPSLLSDRWVRCTLPPRPVCSSLCVGRDSRNFHLEFATRVFQLRLQFLASALTGAVRAVPAGE</sequence>
<name>A0AAN8CUG7_CHAGU</name>
<comment type="caution">
    <text evidence="1">The sequence shown here is derived from an EMBL/GenBank/DDBJ whole genome shotgun (WGS) entry which is preliminary data.</text>
</comment>
<dbReference type="Proteomes" id="UP001331515">
    <property type="component" value="Unassembled WGS sequence"/>
</dbReference>
<dbReference type="EMBL" id="JAURVH010001529">
    <property type="protein sequence ID" value="KAK5908625.1"/>
    <property type="molecule type" value="Genomic_DNA"/>
</dbReference>
<evidence type="ECO:0000313" key="2">
    <source>
        <dbReference type="Proteomes" id="UP001331515"/>
    </source>
</evidence>
<dbReference type="AlphaFoldDB" id="A0AAN8CUG7"/>
<protein>
    <submittedName>
        <fullName evidence="1">Uncharacterized protein</fullName>
    </submittedName>
</protein>
<proteinExistence type="predicted"/>
<organism evidence="1 2">
    <name type="scientific">Champsocephalus gunnari</name>
    <name type="common">Mackerel icefish</name>
    <dbReference type="NCBI Taxonomy" id="52237"/>
    <lineage>
        <taxon>Eukaryota</taxon>
        <taxon>Metazoa</taxon>
        <taxon>Chordata</taxon>
        <taxon>Craniata</taxon>
        <taxon>Vertebrata</taxon>
        <taxon>Euteleostomi</taxon>
        <taxon>Actinopterygii</taxon>
        <taxon>Neopterygii</taxon>
        <taxon>Teleostei</taxon>
        <taxon>Neoteleostei</taxon>
        <taxon>Acanthomorphata</taxon>
        <taxon>Eupercaria</taxon>
        <taxon>Perciformes</taxon>
        <taxon>Notothenioidei</taxon>
        <taxon>Channichthyidae</taxon>
        <taxon>Champsocephalus</taxon>
    </lineage>
</organism>